<keyword evidence="2" id="KW-0961">Cell wall biogenesis/degradation</keyword>
<keyword evidence="1" id="KW-0456">Lyase</keyword>
<gene>
    <name evidence="4" type="ORF">ASZ90_004080</name>
</gene>
<sequence length="155" mass="17452">MLTTLWSCGSAPKFTSKDAPLKKPSNTKSVRNIKIEDKKEYDEFHNVTILEVKTGIASYYSDDFHGNLTANGEVYDMYGITAAHPTYPSGTIVKVTNLTNSKSQILRINDHMPQHPERIIDLSYGAARKLDMIEDGLAEVKVEVLKWGDGEYKKR</sequence>
<dbReference type="SUPFAM" id="SSF50685">
    <property type="entry name" value="Barwin-like endoglucanases"/>
    <property type="match status" value="1"/>
</dbReference>
<evidence type="ECO:0000256" key="2">
    <source>
        <dbReference type="ARBA" id="ARBA00023316"/>
    </source>
</evidence>
<organism evidence="4">
    <name type="scientific">hydrocarbon metagenome</name>
    <dbReference type="NCBI Taxonomy" id="938273"/>
    <lineage>
        <taxon>unclassified sequences</taxon>
        <taxon>metagenomes</taxon>
        <taxon>ecological metagenomes</taxon>
    </lineage>
</organism>
<protein>
    <submittedName>
        <fullName evidence="4">Rare lipoprotein a</fullName>
    </submittedName>
</protein>
<dbReference type="AlphaFoldDB" id="A0A0W8FYZ1"/>
<dbReference type="Pfam" id="PF03330">
    <property type="entry name" value="DPBB_1"/>
    <property type="match status" value="1"/>
</dbReference>
<dbReference type="GO" id="GO:0016829">
    <property type="term" value="F:lyase activity"/>
    <property type="evidence" value="ECO:0007669"/>
    <property type="project" value="UniProtKB-KW"/>
</dbReference>
<dbReference type="InterPro" id="IPR036908">
    <property type="entry name" value="RlpA-like_sf"/>
</dbReference>
<evidence type="ECO:0000313" key="4">
    <source>
        <dbReference type="EMBL" id="KUG26085.1"/>
    </source>
</evidence>
<dbReference type="GO" id="GO:0071555">
    <property type="term" value="P:cell wall organization"/>
    <property type="evidence" value="ECO:0007669"/>
    <property type="project" value="UniProtKB-KW"/>
</dbReference>
<proteinExistence type="inferred from homology"/>
<dbReference type="NCBIfam" id="TIGR00413">
    <property type="entry name" value="rlpA"/>
    <property type="match status" value="1"/>
</dbReference>
<dbReference type="Gene3D" id="2.40.40.10">
    <property type="entry name" value="RlpA-like domain"/>
    <property type="match status" value="1"/>
</dbReference>
<name>A0A0W8FYZ1_9ZZZZ</name>
<dbReference type="InterPro" id="IPR009009">
    <property type="entry name" value="RlpA-like_DPBB"/>
</dbReference>
<dbReference type="EMBL" id="LNQE01000539">
    <property type="protein sequence ID" value="KUG26085.1"/>
    <property type="molecule type" value="Genomic_DNA"/>
</dbReference>
<feature type="domain" description="RlpA-like protein double-psi beta-barrel" evidence="3">
    <location>
        <begin position="53"/>
        <end position="142"/>
    </location>
</feature>
<dbReference type="HAMAP" id="MF_02071">
    <property type="entry name" value="RlpA"/>
    <property type="match status" value="1"/>
</dbReference>
<dbReference type="PANTHER" id="PTHR34183:SF1">
    <property type="entry name" value="ENDOLYTIC PEPTIDOGLYCAN TRANSGLYCOSYLASE RLPA"/>
    <property type="match status" value="1"/>
</dbReference>
<dbReference type="InterPro" id="IPR034718">
    <property type="entry name" value="RlpA"/>
</dbReference>
<reference evidence="4" key="1">
    <citation type="journal article" date="2015" name="Proc. Natl. Acad. Sci. U.S.A.">
        <title>Networks of energetic and metabolic interactions define dynamics in microbial communities.</title>
        <authorList>
            <person name="Embree M."/>
            <person name="Liu J.K."/>
            <person name="Al-Bassam M.M."/>
            <person name="Zengler K."/>
        </authorList>
    </citation>
    <scope>NUCLEOTIDE SEQUENCE</scope>
</reference>
<comment type="caution">
    <text evidence="4">The sequence shown here is derived from an EMBL/GenBank/DDBJ whole genome shotgun (WGS) entry which is preliminary data.</text>
</comment>
<dbReference type="PANTHER" id="PTHR34183">
    <property type="entry name" value="ENDOLYTIC PEPTIDOGLYCAN TRANSGLYCOSYLASE RLPA"/>
    <property type="match status" value="1"/>
</dbReference>
<dbReference type="InterPro" id="IPR012997">
    <property type="entry name" value="RplA"/>
</dbReference>
<keyword evidence="4" id="KW-0449">Lipoprotein</keyword>
<evidence type="ECO:0000259" key="3">
    <source>
        <dbReference type="Pfam" id="PF03330"/>
    </source>
</evidence>
<evidence type="ECO:0000256" key="1">
    <source>
        <dbReference type="ARBA" id="ARBA00023239"/>
    </source>
</evidence>
<dbReference type="CDD" id="cd22268">
    <property type="entry name" value="DPBB_RlpA-like"/>
    <property type="match status" value="1"/>
</dbReference>
<accession>A0A0W8FYZ1</accession>